<evidence type="ECO:0000256" key="3">
    <source>
        <dbReference type="PROSITE-ProRule" id="PRU00023"/>
    </source>
</evidence>
<comment type="caution">
    <text evidence="5">The sequence shown here is derived from an EMBL/GenBank/DDBJ whole genome shotgun (WGS) entry which is preliminary data.</text>
</comment>
<dbReference type="PANTHER" id="PTHR24171">
    <property type="entry name" value="ANKYRIN REPEAT DOMAIN-CONTAINING PROTEIN 39-RELATED"/>
    <property type="match status" value="1"/>
</dbReference>
<dbReference type="Pfam" id="PF00023">
    <property type="entry name" value="Ank"/>
    <property type="match status" value="1"/>
</dbReference>
<feature type="compositionally biased region" description="Polar residues" evidence="4">
    <location>
        <begin position="89"/>
        <end position="100"/>
    </location>
</feature>
<evidence type="ECO:0000256" key="1">
    <source>
        <dbReference type="ARBA" id="ARBA00022737"/>
    </source>
</evidence>
<dbReference type="AlphaFoldDB" id="A0AAE0BTA9"/>
<feature type="compositionally biased region" description="Basic and acidic residues" evidence="4">
    <location>
        <begin position="312"/>
        <end position="323"/>
    </location>
</feature>
<feature type="region of interest" description="Disordered" evidence="4">
    <location>
        <begin position="251"/>
        <end position="352"/>
    </location>
</feature>
<protein>
    <submittedName>
        <fullName evidence="5">Uncharacterized protein</fullName>
    </submittedName>
</protein>
<dbReference type="Gene3D" id="1.25.40.20">
    <property type="entry name" value="Ankyrin repeat-containing domain"/>
    <property type="match status" value="2"/>
</dbReference>
<keyword evidence="2 3" id="KW-0040">ANK repeat</keyword>
<dbReference type="InterPro" id="IPR036770">
    <property type="entry name" value="Ankyrin_rpt-contain_sf"/>
</dbReference>
<dbReference type="Proteomes" id="UP001190700">
    <property type="component" value="Unassembled WGS sequence"/>
</dbReference>
<name>A0AAE0BTA9_9CHLO</name>
<reference evidence="5 6" key="1">
    <citation type="journal article" date="2015" name="Genome Biol. Evol.">
        <title>Comparative Genomics of a Bacterivorous Green Alga Reveals Evolutionary Causalities and Consequences of Phago-Mixotrophic Mode of Nutrition.</title>
        <authorList>
            <person name="Burns J.A."/>
            <person name="Paasch A."/>
            <person name="Narechania A."/>
            <person name="Kim E."/>
        </authorList>
    </citation>
    <scope>NUCLEOTIDE SEQUENCE [LARGE SCALE GENOMIC DNA]</scope>
    <source>
        <strain evidence="5 6">PLY_AMNH</strain>
    </source>
</reference>
<dbReference type="SMART" id="SM00248">
    <property type="entry name" value="ANK"/>
    <property type="match status" value="4"/>
</dbReference>
<evidence type="ECO:0000313" key="6">
    <source>
        <dbReference type="Proteomes" id="UP001190700"/>
    </source>
</evidence>
<accession>A0AAE0BTA9</accession>
<organism evidence="5 6">
    <name type="scientific">Cymbomonas tetramitiformis</name>
    <dbReference type="NCBI Taxonomy" id="36881"/>
    <lineage>
        <taxon>Eukaryota</taxon>
        <taxon>Viridiplantae</taxon>
        <taxon>Chlorophyta</taxon>
        <taxon>Pyramimonadophyceae</taxon>
        <taxon>Pyramimonadales</taxon>
        <taxon>Pyramimonadaceae</taxon>
        <taxon>Cymbomonas</taxon>
    </lineage>
</organism>
<sequence length="352" mass="37336">MEEMQSITELAENLQEYKTQLLAVEELLGSEPDNEEYSQMKQELLEVISMTEELVNGETQTPAEELADSRVSEGGNEAGVSPDTEKNAKSSSPQKSQGTAATLHIAARNGDLSSLAQLLAGGSDVNGKDKLKRTALHLASWAGQVEAIEYLISCGAKVPMEAADGVTALQFACQKGNPAAAKSLLKAGANPRSFSSKGMTPLHYAAQCGSLELVQLLLKKKALATSTNKQGKTPADLCKDDQIRGILEAAATMPTSEGAGDANLDDDEPDDSTKVAGAETATLKPRERKGNMRKRPAEDGVAHNVIDPDFIDDGKDAPSDQKGAKKSKKSKKGKGPIVQSHLMAEDDDAENF</sequence>
<feature type="repeat" description="ANK" evidence="3">
    <location>
        <begin position="131"/>
        <end position="163"/>
    </location>
</feature>
<dbReference type="SUPFAM" id="SSF48403">
    <property type="entry name" value="Ankyrin repeat"/>
    <property type="match status" value="1"/>
</dbReference>
<dbReference type="PANTHER" id="PTHR24171:SF8">
    <property type="entry name" value="BRCA1-ASSOCIATED RING DOMAIN PROTEIN 1"/>
    <property type="match status" value="1"/>
</dbReference>
<evidence type="ECO:0000256" key="2">
    <source>
        <dbReference type="ARBA" id="ARBA00023043"/>
    </source>
</evidence>
<keyword evidence="6" id="KW-1185">Reference proteome</keyword>
<dbReference type="GO" id="GO:0004842">
    <property type="term" value="F:ubiquitin-protein transferase activity"/>
    <property type="evidence" value="ECO:0007669"/>
    <property type="project" value="TreeGrafter"/>
</dbReference>
<dbReference type="InterPro" id="IPR002110">
    <property type="entry name" value="Ankyrin_rpt"/>
</dbReference>
<proteinExistence type="predicted"/>
<keyword evidence="1" id="KW-0677">Repeat</keyword>
<feature type="repeat" description="ANK" evidence="3">
    <location>
        <begin position="197"/>
        <end position="229"/>
    </location>
</feature>
<feature type="compositionally biased region" description="Basic and acidic residues" evidence="4">
    <location>
        <begin position="284"/>
        <end position="301"/>
    </location>
</feature>
<dbReference type="PROSITE" id="PS50088">
    <property type="entry name" value="ANK_REPEAT"/>
    <property type="match status" value="4"/>
</dbReference>
<gene>
    <name evidence="5" type="ORF">CYMTET_48454</name>
</gene>
<feature type="compositionally biased region" description="Basic residues" evidence="4">
    <location>
        <begin position="324"/>
        <end position="334"/>
    </location>
</feature>
<dbReference type="Pfam" id="PF12796">
    <property type="entry name" value="Ank_2"/>
    <property type="match status" value="1"/>
</dbReference>
<dbReference type="EMBL" id="LGRX02033305">
    <property type="protein sequence ID" value="KAK3241818.1"/>
    <property type="molecule type" value="Genomic_DNA"/>
</dbReference>
<evidence type="ECO:0000256" key="4">
    <source>
        <dbReference type="SAM" id="MobiDB-lite"/>
    </source>
</evidence>
<dbReference type="PROSITE" id="PS50297">
    <property type="entry name" value="ANK_REP_REGION"/>
    <property type="match status" value="4"/>
</dbReference>
<evidence type="ECO:0000313" key="5">
    <source>
        <dbReference type="EMBL" id="KAK3241818.1"/>
    </source>
</evidence>
<feature type="repeat" description="ANK" evidence="3">
    <location>
        <begin position="164"/>
        <end position="196"/>
    </location>
</feature>
<feature type="repeat" description="ANK" evidence="3">
    <location>
        <begin position="98"/>
        <end position="130"/>
    </location>
</feature>
<feature type="region of interest" description="Disordered" evidence="4">
    <location>
        <begin position="51"/>
        <end position="100"/>
    </location>
</feature>
<dbReference type="GO" id="GO:0085020">
    <property type="term" value="P:protein K6-linked ubiquitination"/>
    <property type="evidence" value="ECO:0007669"/>
    <property type="project" value="TreeGrafter"/>
</dbReference>